<comment type="caution">
    <text evidence="1">The sequence shown here is derived from an EMBL/GenBank/DDBJ whole genome shotgun (WGS) entry which is preliminary data.</text>
</comment>
<organism evidence="1 2">
    <name type="scientific">Nepenthes gracilis</name>
    <name type="common">Slender pitcher plant</name>
    <dbReference type="NCBI Taxonomy" id="150966"/>
    <lineage>
        <taxon>Eukaryota</taxon>
        <taxon>Viridiplantae</taxon>
        <taxon>Streptophyta</taxon>
        <taxon>Embryophyta</taxon>
        <taxon>Tracheophyta</taxon>
        <taxon>Spermatophyta</taxon>
        <taxon>Magnoliopsida</taxon>
        <taxon>eudicotyledons</taxon>
        <taxon>Gunneridae</taxon>
        <taxon>Pentapetalae</taxon>
        <taxon>Caryophyllales</taxon>
        <taxon>Nepenthaceae</taxon>
        <taxon>Nepenthes</taxon>
    </lineage>
</organism>
<dbReference type="AlphaFoldDB" id="A0AAD3Y1W1"/>
<reference evidence="1" key="1">
    <citation type="submission" date="2023-05" db="EMBL/GenBank/DDBJ databases">
        <title>Nepenthes gracilis genome sequencing.</title>
        <authorList>
            <person name="Fukushima K."/>
        </authorList>
    </citation>
    <scope>NUCLEOTIDE SEQUENCE</scope>
    <source>
        <strain evidence="1">SING2019-196</strain>
    </source>
</reference>
<proteinExistence type="predicted"/>
<dbReference type="InterPro" id="IPR008480">
    <property type="entry name" value="DUF761_pln"/>
</dbReference>
<protein>
    <submittedName>
        <fullName evidence="1">Uncharacterized protein</fullName>
    </submittedName>
</protein>
<dbReference type="EMBL" id="BSYO01000028">
    <property type="protein sequence ID" value="GMH24435.1"/>
    <property type="molecule type" value="Genomic_DNA"/>
</dbReference>
<accession>A0AAD3Y1W1</accession>
<dbReference type="PANTHER" id="PTHR33450">
    <property type="entry name" value="EMB|CAB67623.1-RELATED"/>
    <property type="match status" value="1"/>
</dbReference>
<gene>
    <name evidence="1" type="ORF">Nepgr_026278</name>
</gene>
<name>A0AAD3Y1W1_NEPGR</name>
<evidence type="ECO:0000313" key="2">
    <source>
        <dbReference type="Proteomes" id="UP001279734"/>
    </source>
</evidence>
<dbReference type="Proteomes" id="UP001279734">
    <property type="component" value="Unassembled WGS sequence"/>
</dbReference>
<evidence type="ECO:0000313" key="1">
    <source>
        <dbReference type="EMBL" id="GMH24435.1"/>
    </source>
</evidence>
<keyword evidence="2" id="KW-1185">Reference proteome</keyword>
<sequence>MKTTKAPGWLKRIAAALSSKTNELRTRIMIFLLLRNTSTLMDTLSRKLHALAGGGLRSCRRKHLHDDDDEGEESEDLVTTQKAAIALNATASTDYHGTTKIRVFLTETNLWDRGGDVNEGEKYLDLMHKLFKESEEEMELTEEGEDDGACCNSRTKMATISGEGSGSGGGRRGDEFLSDEDIDRAADFFIKRFRQQMFLQKRQRSAYRCCGA</sequence>
<dbReference type="PANTHER" id="PTHR33450:SF12">
    <property type="entry name" value="COTTON FIBER PROTEIN"/>
    <property type="match status" value="1"/>
</dbReference>
<dbReference type="Pfam" id="PF05553">
    <property type="entry name" value="DUF761"/>
    <property type="match status" value="1"/>
</dbReference>